<reference evidence="3" key="1">
    <citation type="submission" date="2022-03" db="EMBL/GenBank/DDBJ databases">
        <authorList>
            <person name="Sayadi A."/>
        </authorList>
    </citation>
    <scope>NUCLEOTIDE SEQUENCE</scope>
</reference>
<organism evidence="3 4">
    <name type="scientific">Acanthoscelides obtectus</name>
    <name type="common">Bean weevil</name>
    <name type="synonym">Bruchus obtectus</name>
    <dbReference type="NCBI Taxonomy" id="200917"/>
    <lineage>
        <taxon>Eukaryota</taxon>
        <taxon>Metazoa</taxon>
        <taxon>Ecdysozoa</taxon>
        <taxon>Arthropoda</taxon>
        <taxon>Hexapoda</taxon>
        <taxon>Insecta</taxon>
        <taxon>Pterygota</taxon>
        <taxon>Neoptera</taxon>
        <taxon>Endopterygota</taxon>
        <taxon>Coleoptera</taxon>
        <taxon>Polyphaga</taxon>
        <taxon>Cucujiformia</taxon>
        <taxon>Chrysomeloidea</taxon>
        <taxon>Chrysomelidae</taxon>
        <taxon>Bruchinae</taxon>
        <taxon>Bruchini</taxon>
        <taxon>Acanthoscelides</taxon>
    </lineage>
</organism>
<name>A0A9P0Q585_ACAOB</name>
<gene>
    <name evidence="3" type="ORF">ACAOBT_LOCUS32108</name>
</gene>
<dbReference type="EMBL" id="CAKOFQ010008059">
    <property type="protein sequence ID" value="CAH2011311.1"/>
    <property type="molecule type" value="Genomic_DNA"/>
</dbReference>
<dbReference type="Proteomes" id="UP001152888">
    <property type="component" value="Unassembled WGS sequence"/>
</dbReference>
<dbReference type="AlphaFoldDB" id="A0A9P0Q585"/>
<keyword evidence="1" id="KW-0812">Transmembrane</keyword>
<feature type="transmembrane region" description="Helical" evidence="1">
    <location>
        <begin position="161"/>
        <end position="182"/>
    </location>
</feature>
<comment type="caution">
    <text evidence="3">The sequence shown here is derived from an EMBL/GenBank/DDBJ whole genome shotgun (WGS) entry which is preliminary data.</text>
</comment>
<dbReference type="Pfam" id="PF09380">
    <property type="entry name" value="FERM_C"/>
    <property type="match status" value="1"/>
</dbReference>
<evidence type="ECO:0000313" key="3">
    <source>
        <dbReference type="EMBL" id="CAH2011311.1"/>
    </source>
</evidence>
<dbReference type="InterPro" id="IPR011993">
    <property type="entry name" value="PH-like_dom_sf"/>
</dbReference>
<dbReference type="Gene3D" id="2.30.29.30">
    <property type="entry name" value="Pleckstrin-homology domain (PH domain)/Phosphotyrosine-binding domain (PTB)"/>
    <property type="match status" value="1"/>
</dbReference>
<protein>
    <recommendedName>
        <fullName evidence="2">FERM domain-containing protein</fullName>
    </recommendedName>
</protein>
<proteinExistence type="predicted"/>
<dbReference type="SUPFAM" id="SSF50729">
    <property type="entry name" value="PH domain-like"/>
    <property type="match status" value="1"/>
</dbReference>
<evidence type="ECO:0000256" key="1">
    <source>
        <dbReference type="SAM" id="Phobius"/>
    </source>
</evidence>
<keyword evidence="1" id="KW-1133">Transmembrane helix</keyword>
<dbReference type="PROSITE" id="PS50057">
    <property type="entry name" value="FERM_3"/>
    <property type="match status" value="1"/>
</dbReference>
<evidence type="ECO:0000313" key="4">
    <source>
        <dbReference type="Proteomes" id="UP001152888"/>
    </source>
</evidence>
<accession>A0A9P0Q585</accession>
<keyword evidence="1" id="KW-0472">Membrane</keyword>
<evidence type="ECO:0000259" key="2">
    <source>
        <dbReference type="PROSITE" id="PS50057"/>
    </source>
</evidence>
<feature type="domain" description="FERM" evidence="2">
    <location>
        <begin position="1"/>
        <end position="97"/>
    </location>
</feature>
<dbReference type="InterPro" id="IPR018980">
    <property type="entry name" value="FERM_PH-like_C"/>
</dbReference>
<dbReference type="InterPro" id="IPR000299">
    <property type="entry name" value="FERM_domain"/>
</dbReference>
<keyword evidence="4" id="KW-1185">Reference proteome</keyword>
<dbReference type="OrthoDB" id="6266673at2759"/>
<sequence length="202" mass="23406">MACQLETYGVDPYLVEDEQGVKLTLWINHKGLMTYHEAKKVHHMEWMNICKILREQNKLVVYLMSGDYVTLSCLTVAESEYIFFGAVQHLAIFTSTSTRSTIGLNGSESAEGMYDEIRSLMAETNTFEIATEEDCYLYESESGTECDRKSELTFRRYSPRVWHIAMCIAIFSIAMEVCSLWRSKSTPYYWSLIEKFVPNKLF</sequence>